<feature type="non-terminal residue" evidence="15">
    <location>
        <position position="1"/>
    </location>
</feature>
<keyword evidence="5" id="KW-0378">Hydrolase</keyword>
<dbReference type="InterPro" id="IPR004808">
    <property type="entry name" value="AP_endonuc_1"/>
</dbReference>
<protein>
    <recommendedName>
        <fullName evidence="13">DNA-(apurinic or apyrimidinic site) endonuclease</fullName>
        <ecNumber evidence="13">3.1.-.-</ecNumber>
    </recommendedName>
</protein>
<dbReference type="InterPro" id="IPR020848">
    <property type="entry name" value="AP_endonuclease_F1_CS"/>
</dbReference>
<keyword evidence="8" id="KW-0539">Nucleus</keyword>
<keyword evidence="3 10" id="KW-0479">Metal-binding</keyword>
<evidence type="ECO:0000256" key="5">
    <source>
        <dbReference type="ARBA" id="ARBA00022801"/>
    </source>
</evidence>
<evidence type="ECO:0000256" key="7">
    <source>
        <dbReference type="ARBA" id="ARBA00022842"/>
    </source>
</evidence>
<dbReference type="EC" id="3.1.-.-" evidence="13"/>
<evidence type="ECO:0000256" key="3">
    <source>
        <dbReference type="ARBA" id="ARBA00022723"/>
    </source>
</evidence>
<evidence type="ECO:0000259" key="14">
    <source>
        <dbReference type="PROSITE" id="PS51999"/>
    </source>
</evidence>
<keyword evidence="16" id="KW-1185">Reference proteome</keyword>
<evidence type="ECO:0000256" key="9">
    <source>
        <dbReference type="PIRSR" id="PIRSR604808-1"/>
    </source>
</evidence>
<feature type="site" description="Transition state stabilizer" evidence="11">
    <location>
        <position position="132"/>
    </location>
</feature>
<dbReference type="GO" id="GO:0008311">
    <property type="term" value="F:double-stranded DNA 3'-5' DNA exonuclease activity"/>
    <property type="evidence" value="ECO:0007669"/>
    <property type="project" value="TreeGrafter"/>
</dbReference>
<dbReference type="PANTHER" id="PTHR22748">
    <property type="entry name" value="AP ENDONUCLEASE"/>
    <property type="match status" value="1"/>
</dbReference>
<dbReference type="SUPFAM" id="SSF56219">
    <property type="entry name" value="DNase I-like"/>
    <property type="match status" value="1"/>
</dbReference>
<evidence type="ECO:0000256" key="12">
    <source>
        <dbReference type="PROSITE-ProRule" id="PRU01343"/>
    </source>
</evidence>
<dbReference type="AlphaFoldDB" id="A0A4P9XRZ5"/>
<evidence type="ECO:0000256" key="10">
    <source>
        <dbReference type="PIRSR" id="PIRSR604808-2"/>
    </source>
</evidence>
<dbReference type="GO" id="GO:0005634">
    <property type="term" value="C:nucleus"/>
    <property type="evidence" value="ECO:0007669"/>
    <property type="project" value="TreeGrafter"/>
</dbReference>
<keyword evidence="13" id="KW-0227">DNA damage</keyword>
<dbReference type="PROSITE" id="PS00728">
    <property type="entry name" value="AP_NUCLEASE_F1_3"/>
    <property type="match status" value="1"/>
</dbReference>
<proteinExistence type="inferred from homology"/>
<accession>A0A4P9XRZ5</accession>
<feature type="site" description="Important for catalytic activity" evidence="11">
    <location>
        <position position="208"/>
    </location>
</feature>
<feature type="active site" description="Proton donor/acceptor" evidence="9">
    <location>
        <position position="130"/>
    </location>
</feature>
<evidence type="ECO:0000256" key="11">
    <source>
        <dbReference type="PIRSR" id="PIRSR604808-3"/>
    </source>
</evidence>
<dbReference type="PANTHER" id="PTHR22748:SF4">
    <property type="entry name" value="DNA-(APURINIC OR APYRIMIDINIC SITE) ENDONUCLEASE 2"/>
    <property type="match status" value="1"/>
</dbReference>
<dbReference type="InterPro" id="IPR010666">
    <property type="entry name" value="Znf_GRF"/>
</dbReference>
<dbReference type="STRING" id="78915.A0A4P9XRZ5"/>
<dbReference type="PROSITE" id="PS51435">
    <property type="entry name" value="AP_NUCLEASE_F1_4"/>
    <property type="match status" value="1"/>
</dbReference>
<gene>
    <name evidence="15" type="ORF">THASP1DRAFT_15240</name>
</gene>
<evidence type="ECO:0000313" key="15">
    <source>
        <dbReference type="EMBL" id="RKP08732.1"/>
    </source>
</evidence>
<evidence type="ECO:0000256" key="6">
    <source>
        <dbReference type="ARBA" id="ARBA00022833"/>
    </source>
</evidence>
<reference evidence="16" key="1">
    <citation type="journal article" date="2018" name="Nat. Microbiol.">
        <title>Leveraging single-cell genomics to expand the fungal tree of life.</title>
        <authorList>
            <person name="Ahrendt S.R."/>
            <person name="Quandt C.A."/>
            <person name="Ciobanu D."/>
            <person name="Clum A."/>
            <person name="Salamov A."/>
            <person name="Andreopoulos B."/>
            <person name="Cheng J.F."/>
            <person name="Woyke T."/>
            <person name="Pelin A."/>
            <person name="Henrissat B."/>
            <person name="Reynolds N.K."/>
            <person name="Benny G.L."/>
            <person name="Smith M.E."/>
            <person name="James T.Y."/>
            <person name="Grigoriev I.V."/>
        </authorList>
    </citation>
    <scope>NUCLEOTIDE SEQUENCE [LARGE SCALE GENOMIC DNA]</scope>
    <source>
        <strain evidence="16">RSA 1356</strain>
    </source>
</reference>
<evidence type="ECO:0000313" key="16">
    <source>
        <dbReference type="Proteomes" id="UP000271241"/>
    </source>
</evidence>
<dbReference type="InterPro" id="IPR005135">
    <property type="entry name" value="Endo/exonuclease/phosphatase"/>
</dbReference>
<evidence type="ECO:0000256" key="1">
    <source>
        <dbReference type="ARBA" id="ARBA00001936"/>
    </source>
</evidence>
<evidence type="ECO:0000256" key="8">
    <source>
        <dbReference type="ARBA" id="ARBA00023242"/>
    </source>
</evidence>
<dbReference type="GO" id="GO:0003906">
    <property type="term" value="F:DNA-(apurinic or apyrimidinic site) endonuclease activity"/>
    <property type="evidence" value="ECO:0007669"/>
    <property type="project" value="TreeGrafter"/>
</dbReference>
<keyword evidence="10" id="KW-0464">Manganese</keyword>
<dbReference type="OrthoDB" id="391817at2759"/>
<keyword evidence="13" id="KW-0234">DNA repair</keyword>
<evidence type="ECO:0000256" key="2">
    <source>
        <dbReference type="ARBA" id="ARBA00007092"/>
    </source>
</evidence>
<feature type="active site" evidence="9">
    <location>
        <position position="91"/>
    </location>
</feature>
<evidence type="ECO:0000256" key="4">
    <source>
        <dbReference type="ARBA" id="ARBA00022771"/>
    </source>
</evidence>
<feature type="binding site" evidence="10">
    <location>
        <position position="234"/>
    </location>
    <ligand>
        <name>Mg(2+)</name>
        <dbReference type="ChEBI" id="CHEBI:18420"/>
        <label>1</label>
    </ligand>
</feature>
<dbReference type="GO" id="GO:0008270">
    <property type="term" value="F:zinc ion binding"/>
    <property type="evidence" value="ECO:0007669"/>
    <property type="project" value="UniProtKB-KW"/>
</dbReference>
<keyword evidence="6" id="KW-0862">Zinc</keyword>
<feature type="binding site" evidence="10">
    <location>
        <position position="233"/>
    </location>
    <ligand>
        <name>Mg(2+)</name>
        <dbReference type="ChEBI" id="CHEBI:18420"/>
        <label>1</label>
    </ligand>
</feature>
<name>A0A4P9XRZ5_9FUNG</name>
<feature type="active site" description="Proton acceptor" evidence="9">
    <location>
        <position position="234"/>
    </location>
</feature>
<keyword evidence="7 10" id="KW-0460">Magnesium</keyword>
<comment type="cofactor">
    <cofactor evidence="10 13">
        <name>Mg(2+)</name>
        <dbReference type="ChEBI" id="CHEBI:18420"/>
    </cofactor>
    <cofactor evidence="10 13">
        <name>Mn(2+)</name>
        <dbReference type="ChEBI" id="CHEBI:29035"/>
    </cofactor>
    <text evidence="10 13">Probably binds two magnesium or manganese ions per subunit.</text>
</comment>
<keyword evidence="15" id="KW-0255">Endonuclease</keyword>
<comment type="cofactor">
    <cofactor evidence="1">
        <name>Mn(2+)</name>
        <dbReference type="ChEBI" id="CHEBI:29035"/>
    </cofactor>
</comment>
<dbReference type="NCBIfam" id="TIGR00633">
    <property type="entry name" value="xth"/>
    <property type="match status" value="1"/>
</dbReference>
<dbReference type="GO" id="GO:0003677">
    <property type="term" value="F:DNA binding"/>
    <property type="evidence" value="ECO:0007669"/>
    <property type="project" value="InterPro"/>
</dbReference>
<keyword evidence="15" id="KW-0540">Nuclease</keyword>
<feature type="domain" description="GRF-type" evidence="14">
    <location>
        <begin position="318"/>
        <end position="361"/>
    </location>
</feature>
<dbReference type="Gene3D" id="3.60.10.10">
    <property type="entry name" value="Endonuclease/exonuclease/phosphatase"/>
    <property type="match status" value="1"/>
</dbReference>
<keyword evidence="4 12" id="KW-0863">Zinc-finger</keyword>
<feature type="site" description="Interaction with DNA substrate" evidence="11">
    <location>
        <position position="234"/>
    </location>
</feature>
<dbReference type="EMBL" id="KZ992574">
    <property type="protein sequence ID" value="RKP08732.1"/>
    <property type="molecule type" value="Genomic_DNA"/>
</dbReference>
<organism evidence="15 16">
    <name type="scientific">Thamnocephalis sphaerospora</name>
    <dbReference type="NCBI Taxonomy" id="78915"/>
    <lineage>
        <taxon>Eukaryota</taxon>
        <taxon>Fungi</taxon>
        <taxon>Fungi incertae sedis</taxon>
        <taxon>Zoopagomycota</taxon>
        <taxon>Zoopagomycotina</taxon>
        <taxon>Zoopagomycetes</taxon>
        <taxon>Zoopagales</taxon>
        <taxon>Sigmoideomycetaceae</taxon>
        <taxon>Thamnocephalis</taxon>
    </lineage>
</organism>
<evidence type="ECO:0000256" key="13">
    <source>
        <dbReference type="RuleBase" id="RU362131"/>
    </source>
</evidence>
<dbReference type="GO" id="GO:0006284">
    <property type="term" value="P:base-excision repair"/>
    <property type="evidence" value="ECO:0007669"/>
    <property type="project" value="TreeGrafter"/>
</dbReference>
<dbReference type="GO" id="GO:0008081">
    <property type="term" value="F:phosphoric diester hydrolase activity"/>
    <property type="evidence" value="ECO:0007669"/>
    <property type="project" value="TreeGrafter"/>
</dbReference>
<dbReference type="Pfam" id="PF03372">
    <property type="entry name" value="Exo_endo_phos"/>
    <property type="match status" value="1"/>
</dbReference>
<dbReference type="InterPro" id="IPR036691">
    <property type="entry name" value="Endo/exonu/phosph_ase_sf"/>
</dbReference>
<dbReference type="Proteomes" id="UP000271241">
    <property type="component" value="Unassembled WGS sequence"/>
</dbReference>
<feature type="binding site" evidence="10">
    <location>
        <position position="132"/>
    </location>
    <ligand>
        <name>Mg(2+)</name>
        <dbReference type="ChEBI" id="CHEBI:18420"/>
        <label>1</label>
    </ligand>
</feature>
<comment type="similarity">
    <text evidence="2 13">Belongs to the DNA repair enzymes AP/ExoA family.</text>
</comment>
<feature type="binding site" evidence="10">
    <location>
        <position position="130"/>
    </location>
    <ligand>
        <name>Mg(2+)</name>
        <dbReference type="ChEBI" id="CHEBI:18420"/>
        <label>1</label>
    </ligand>
</feature>
<sequence length="361" mass="39898">FALVDGYDAYFSFSRTRAGYAGVATYVRGAWRSRVRAAEEGLSNALNPGPGVLPAALSRRIALTADALRRLDAEGRCVTIDLGTCVVINLYSPHESDSDRLPDKLRVCYALERRVRRLIAAGREVCVVGDLNIALTRADHCDPAGWERDNGGRSFELHPPRRWLSQMLGPDGILVDLTRQCHPITPGLYTCWNVKINARPVNFGTRLDYILVSHGLAKHLVHCNVLQAVLGSDHCPVDAELSIVPDASSPVTEPVVPWLCTRLFREFSGTQTLLDSFFSARAPAPAKAVPSAVADTADRRNVSGAWRSMFVRPDPPRCRVHNEPCRELVTKKQGANYGRRFWVCSRCVEARGRHGTEQTSD</sequence>
<keyword evidence="15" id="KW-0269">Exonuclease</keyword>
<dbReference type="PROSITE" id="PS51999">
    <property type="entry name" value="ZF_GRF"/>
    <property type="match status" value="1"/>
</dbReference>